<dbReference type="InterPro" id="IPR036514">
    <property type="entry name" value="SGNH_hydro_sf"/>
</dbReference>
<evidence type="ECO:0000256" key="1">
    <source>
        <dbReference type="SAM" id="SignalP"/>
    </source>
</evidence>
<comment type="caution">
    <text evidence="3">The sequence shown here is derived from an EMBL/GenBank/DDBJ whole genome shotgun (WGS) entry which is preliminary data.</text>
</comment>
<keyword evidence="3" id="KW-0378">Hydrolase</keyword>
<dbReference type="PANTHER" id="PTHR30383:SF5">
    <property type="entry name" value="SGNH HYDROLASE-TYPE ESTERASE DOMAIN-CONTAINING PROTEIN"/>
    <property type="match status" value="1"/>
</dbReference>
<dbReference type="EMBL" id="JABKKJ010000026">
    <property type="protein sequence ID" value="NPE26053.1"/>
    <property type="molecule type" value="Genomic_DNA"/>
</dbReference>
<proteinExistence type="predicted"/>
<feature type="domain" description="SGNH hydrolase-type esterase" evidence="2">
    <location>
        <begin position="36"/>
        <end position="253"/>
    </location>
</feature>
<sequence length="269" mass="30685">MKKQILSILLCLIIVSPDMAQTMFTHPWQGKRVAYLGDSITDPNHKAAGRKYWNCLQEWLGITPFVYAISGRQWNDIPRQAEKLRTEHGDDFDAIIIFIGTNDFNAGVPVGTWFTEREEDIATNINEPQVTEKRRRLHPVMSDSTYCGRINIALSTVKKMFPCKQIIVMTPIHRSFYISKAGKWQQPDSYCNKNGEYLSAYIEASKACGNIWSVPVIDLNALCGLNPSLDEHRQYFKDEGKDLLHPNDKGHERMARTIMYGLLALPCGF</sequence>
<protein>
    <submittedName>
        <fullName evidence="3">SGNH/GDSL hydrolase family protein</fullName>
    </submittedName>
</protein>
<dbReference type="InterPro" id="IPR051532">
    <property type="entry name" value="Ester_Hydrolysis_Enzymes"/>
</dbReference>
<dbReference type="Pfam" id="PF13472">
    <property type="entry name" value="Lipase_GDSL_2"/>
    <property type="match status" value="1"/>
</dbReference>
<dbReference type="Gene3D" id="3.40.50.1110">
    <property type="entry name" value="SGNH hydrolase"/>
    <property type="match status" value="1"/>
</dbReference>
<evidence type="ECO:0000313" key="3">
    <source>
        <dbReference type="EMBL" id="NPE26053.1"/>
    </source>
</evidence>
<evidence type="ECO:0000313" key="4">
    <source>
        <dbReference type="Proteomes" id="UP000820977"/>
    </source>
</evidence>
<dbReference type="PANTHER" id="PTHR30383">
    <property type="entry name" value="THIOESTERASE 1/PROTEASE 1/LYSOPHOSPHOLIPASE L1"/>
    <property type="match status" value="1"/>
</dbReference>
<feature type="chain" id="PRO_5045461306" evidence="1">
    <location>
        <begin position="21"/>
        <end position="269"/>
    </location>
</feature>
<dbReference type="RefSeq" id="WP_172345522.1">
    <property type="nucleotide sequence ID" value="NZ_CASYYZ010000129.1"/>
</dbReference>
<dbReference type="Proteomes" id="UP000820977">
    <property type="component" value="Unassembled WGS sequence"/>
</dbReference>
<dbReference type="InterPro" id="IPR013830">
    <property type="entry name" value="SGNH_hydro"/>
</dbReference>
<organism evidence="3 4">
    <name type="scientific">Xylanibacter caecicola</name>
    <dbReference type="NCBI Taxonomy" id="2736294"/>
    <lineage>
        <taxon>Bacteria</taxon>
        <taxon>Pseudomonadati</taxon>
        <taxon>Bacteroidota</taxon>
        <taxon>Bacteroidia</taxon>
        <taxon>Bacteroidales</taxon>
        <taxon>Prevotellaceae</taxon>
        <taxon>Xylanibacter</taxon>
    </lineage>
</organism>
<accession>A0ABX2B454</accession>
<reference evidence="3 4" key="1">
    <citation type="submission" date="2020-05" db="EMBL/GenBank/DDBJ databases">
        <title>Distinct polysaccharide utilization as determinants for interspecies competition between intestinal Prevotella spp.</title>
        <authorList>
            <person name="Galvez E.J.C."/>
            <person name="Iljazovic A."/>
            <person name="Strowig T."/>
        </authorList>
    </citation>
    <scope>NUCLEOTIDE SEQUENCE [LARGE SCALE GENOMIC DNA]</scope>
    <source>
        <strain evidence="3 4">PCHR</strain>
    </source>
</reference>
<gene>
    <name evidence="3" type="ORF">HPS54_11130</name>
</gene>
<evidence type="ECO:0000259" key="2">
    <source>
        <dbReference type="Pfam" id="PF13472"/>
    </source>
</evidence>
<keyword evidence="4" id="KW-1185">Reference proteome</keyword>
<keyword evidence="1" id="KW-0732">Signal</keyword>
<name>A0ABX2B454_9BACT</name>
<feature type="signal peptide" evidence="1">
    <location>
        <begin position="1"/>
        <end position="20"/>
    </location>
</feature>
<dbReference type="SUPFAM" id="SSF52266">
    <property type="entry name" value="SGNH hydrolase"/>
    <property type="match status" value="1"/>
</dbReference>
<dbReference type="GO" id="GO:0016787">
    <property type="term" value="F:hydrolase activity"/>
    <property type="evidence" value="ECO:0007669"/>
    <property type="project" value="UniProtKB-KW"/>
</dbReference>
<dbReference type="CDD" id="cd00229">
    <property type="entry name" value="SGNH_hydrolase"/>
    <property type="match status" value="1"/>
</dbReference>